<dbReference type="EMBL" id="KN831783">
    <property type="protein sequence ID" value="KIM40352.1"/>
    <property type="molecule type" value="Genomic_DNA"/>
</dbReference>
<protein>
    <submittedName>
        <fullName evidence="4">Uncharacterized protein</fullName>
    </submittedName>
</protein>
<evidence type="ECO:0000256" key="3">
    <source>
        <dbReference type="SAM" id="Phobius"/>
    </source>
</evidence>
<gene>
    <name evidence="4" type="ORF">M413DRAFT_446537</name>
</gene>
<feature type="region of interest" description="Disordered" evidence="2">
    <location>
        <begin position="423"/>
        <end position="523"/>
    </location>
</feature>
<feature type="coiled-coil region" evidence="1">
    <location>
        <begin position="218"/>
        <end position="245"/>
    </location>
</feature>
<dbReference type="Proteomes" id="UP000053424">
    <property type="component" value="Unassembled WGS sequence"/>
</dbReference>
<feature type="transmembrane region" description="Helical" evidence="3">
    <location>
        <begin position="182"/>
        <end position="204"/>
    </location>
</feature>
<reference evidence="4 5" key="1">
    <citation type="submission" date="2014-04" db="EMBL/GenBank/DDBJ databases">
        <authorList>
            <consortium name="DOE Joint Genome Institute"/>
            <person name="Kuo A."/>
            <person name="Gay G."/>
            <person name="Dore J."/>
            <person name="Kohler A."/>
            <person name="Nagy L.G."/>
            <person name="Floudas D."/>
            <person name="Copeland A."/>
            <person name="Barry K.W."/>
            <person name="Cichocki N."/>
            <person name="Veneault-Fourrey C."/>
            <person name="LaButti K."/>
            <person name="Lindquist E.A."/>
            <person name="Lipzen A."/>
            <person name="Lundell T."/>
            <person name="Morin E."/>
            <person name="Murat C."/>
            <person name="Sun H."/>
            <person name="Tunlid A."/>
            <person name="Henrissat B."/>
            <person name="Grigoriev I.V."/>
            <person name="Hibbett D.S."/>
            <person name="Martin F."/>
            <person name="Nordberg H.P."/>
            <person name="Cantor M.N."/>
            <person name="Hua S.X."/>
        </authorList>
    </citation>
    <scope>NUCLEOTIDE SEQUENCE [LARGE SCALE GENOMIC DNA]</scope>
    <source>
        <strain evidence="5">h7</strain>
    </source>
</reference>
<feature type="transmembrane region" description="Helical" evidence="3">
    <location>
        <begin position="154"/>
        <end position="175"/>
    </location>
</feature>
<dbReference type="STRING" id="686832.A0A0C2YGY6"/>
<feature type="compositionally biased region" description="Basic and acidic residues" evidence="2">
    <location>
        <begin position="457"/>
        <end position="476"/>
    </location>
</feature>
<keyword evidence="5" id="KW-1185">Reference proteome</keyword>
<organism evidence="4 5">
    <name type="scientific">Hebeloma cylindrosporum</name>
    <dbReference type="NCBI Taxonomy" id="76867"/>
    <lineage>
        <taxon>Eukaryota</taxon>
        <taxon>Fungi</taxon>
        <taxon>Dikarya</taxon>
        <taxon>Basidiomycota</taxon>
        <taxon>Agaricomycotina</taxon>
        <taxon>Agaricomycetes</taxon>
        <taxon>Agaricomycetidae</taxon>
        <taxon>Agaricales</taxon>
        <taxon>Agaricineae</taxon>
        <taxon>Hymenogastraceae</taxon>
        <taxon>Hebeloma</taxon>
    </lineage>
</organism>
<dbReference type="OrthoDB" id="3357304at2759"/>
<proteinExistence type="predicted"/>
<keyword evidence="3" id="KW-0812">Transmembrane</keyword>
<keyword evidence="3" id="KW-1133">Transmembrane helix</keyword>
<dbReference type="AlphaFoldDB" id="A0A0C2YGY6"/>
<evidence type="ECO:0000256" key="1">
    <source>
        <dbReference type="SAM" id="Coils"/>
    </source>
</evidence>
<feature type="compositionally biased region" description="Acidic residues" evidence="2">
    <location>
        <begin position="477"/>
        <end position="487"/>
    </location>
</feature>
<feature type="compositionally biased region" description="Polar residues" evidence="2">
    <location>
        <begin position="263"/>
        <end position="288"/>
    </location>
</feature>
<feature type="region of interest" description="Disordered" evidence="2">
    <location>
        <begin position="258"/>
        <end position="353"/>
    </location>
</feature>
<evidence type="ECO:0000313" key="5">
    <source>
        <dbReference type="Proteomes" id="UP000053424"/>
    </source>
</evidence>
<feature type="transmembrane region" description="Helical" evidence="3">
    <location>
        <begin position="126"/>
        <end position="148"/>
    </location>
</feature>
<dbReference type="HOGENOM" id="CLU_016579_1_1_1"/>
<accession>A0A0C2YGY6</accession>
<keyword evidence="3" id="KW-0472">Membrane</keyword>
<feature type="transmembrane region" description="Helical" evidence="3">
    <location>
        <begin position="36"/>
        <end position="59"/>
    </location>
</feature>
<evidence type="ECO:0000256" key="2">
    <source>
        <dbReference type="SAM" id="MobiDB-lite"/>
    </source>
</evidence>
<name>A0A0C2YGY6_HEBCY</name>
<keyword evidence="1" id="KW-0175">Coiled coil</keyword>
<sequence>MLTGVILTLVAVLFIHLMFTAQYHWPLAPVNYVLQLSGVTTLLISLIATIHVVLSATFAESEKWPYMLSYIAVNVPPLDLESNTEGWSVAERATWLVMNASTSGLIQITHIQFLTLLYPSRLEGRLIFALLGPLAVVAAVMQLLPITWRTDGGTAVFGCASLSLAVVSTALNFLYVHKEEEFVWLPGLMWAVVLWQSFLGWWWWVGAGSSDGYSIEDEKMEERLRREAKRQARKKEARERRKETRVKAQKVWKGVAGAFAPNSGMSTSAQSREMSSGQAEVRSRSSTAGVAPSSPKLFSSASQDDPDMDIDDDPSRRHRRRRNQNSEPSAADSSHASSVTVTGSSSVSTSGSRITLSTLPRLLPGVIGRWYASLRHAHNAAARVQAAERVERIREMGRARNDPGTARVEGWGWSWEGLGWRGRSRSRLSPKRTNSNLEEVVEEEKHTNRSGQRSRKTIHEDSEGYEMHNCRDRSVDEEPTDISEEDDQRGRSRRQQSRRDHDPERRTQNSTPDELPPPAAAARSRSLWWWGPLRRWRLQDATIY</sequence>
<feature type="compositionally biased region" description="Low complexity" evidence="2">
    <location>
        <begin position="333"/>
        <end position="352"/>
    </location>
</feature>
<reference evidence="5" key="2">
    <citation type="submission" date="2015-01" db="EMBL/GenBank/DDBJ databases">
        <title>Evolutionary Origins and Diversification of the Mycorrhizal Mutualists.</title>
        <authorList>
            <consortium name="DOE Joint Genome Institute"/>
            <consortium name="Mycorrhizal Genomics Consortium"/>
            <person name="Kohler A."/>
            <person name="Kuo A."/>
            <person name="Nagy L.G."/>
            <person name="Floudas D."/>
            <person name="Copeland A."/>
            <person name="Barry K.W."/>
            <person name="Cichocki N."/>
            <person name="Veneault-Fourrey C."/>
            <person name="LaButti K."/>
            <person name="Lindquist E.A."/>
            <person name="Lipzen A."/>
            <person name="Lundell T."/>
            <person name="Morin E."/>
            <person name="Murat C."/>
            <person name="Riley R."/>
            <person name="Ohm R."/>
            <person name="Sun H."/>
            <person name="Tunlid A."/>
            <person name="Henrissat B."/>
            <person name="Grigoriev I.V."/>
            <person name="Hibbett D.S."/>
            <person name="Martin F."/>
        </authorList>
    </citation>
    <scope>NUCLEOTIDE SEQUENCE [LARGE SCALE GENOMIC DNA]</scope>
    <source>
        <strain evidence="5">h7</strain>
    </source>
</reference>
<feature type="compositionally biased region" description="Basic and acidic residues" evidence="2">
    <location>
        <begin position="497"/>
        <end position="507"/>
    </location>
</feature>
<evidence type="ECO:0000313" key="4">
    <source>
        <dbReference type="EMBL" id="KIM40352.1"/>
    </source>
</evidence>